<reference evidence="1 2" key="1">
    <citation type="submission" date="2016-10" db="EMBL/GenBank/DDBJ databases">
        <authorList>
            <person name="de Groot N.N."/>
        </authorList>
    </citation>
    <scope>NUCLEOTIDE SEQUENCE [LARGE SCALE GENOMIC DNA]</scope>
    <source>
        <strain evidence="1 2">MP1X4</strain>
    </source>
</reference>
<organism evidence="1 2">
    <name type="scientific">Mucilaginibacter mallensis</name>
    <dbReference type="NCBI Taxonomy" id="652787"/>
    <lineage>
        <taxon>Bacteria</taxon>
        <taxon>Pseudomonadati</taxon>
        <taxon>Bacteroidota</taxon>
        <taxon>Sphingobacteriia</taxon>
        <taxon>Sphingobacteriales</taxon>
        <taxon>Sphingobacteriaceae</taxon>
        <taxon>Mucilaginibacter</taxon>
    </lineage>
</organism>
<dbReference type="Proteomes" id="UP000199679">
    <property type="component" value="Chromosome I"/>
</dbReference>
<evidence type="ECO:0008006" key="3">
    <source>
        <dbReference type="Google" id="ProtNLM"/>
    </source>
</evidence>
<name>A0A1H2CGY8_MUCMA</name>
<dbReference type="EMBL" id="LT629740">
    <property type="protein sequence ID" value="SDT69723.1"/>
    <property type="molecule type" value="Genomic_DNA"/>
</dbReference>
<keyword evidence="2" id="KW-1185">Reference proteome</keyword>
<sequence>MAEAQGGSTYTPMAIGFGVSSVRGYTNVAQQNNTLAFNGNFTYYATPFVPLTAELQVGRLWGGSRANDQYRREYVNNYQAFIIHGEIQLGELIDFSGSRFLDIVKDFYAGPGFGFLNNNVENQRTNLIASPGQPVGSYTFPGSDKSINPMASFRAGYEFKFYNEFDEPYLRLDIEYVHNFVYGSGLDGYNDPPNIFKHEHSDSYRQITVGIKYSFGEVKNYMKSIKNAYY</sequence>
<proteinExistence type="predicted"/>
<gene>
    <name evidence="1" type="ORF">SAMN05216490_5056</name>
</gene>
<dbReference type="AlphaFoldDB" id="A0A1H2CGY8"/>
<evidence type="ECO:0000313" key="1">
    <source>
        <dbReference type="EMBL" id="SDT69723.1"/>
    </source>
</evidence>
<accession>A0A1H2CGY8</accession>
<protein>
    <recommendedName>
        <fullName evidence="3">Outer membrane protein beta-barrel domain-containing protein</fullName>
    </recommendedName>
</protein>
<evidence type="ECO:0000313" key="2">
    <source>
        <dbReference type="Proteomes" id="UP000199679"/>
    </source>
</evidence>
<dbReference type="STRING" id="652787.SAMN05216490_5056"/>